<keyword evidence="8" id="KW-1185">Reference proteome</keyword>
<dbReference type="InterPro" id="IPR011330">
    <property type="entry name" value="Glyco_hydro/deAcase_b/a-brl"/>
</dbReference>
<name>A0A1M5BSB6_9BACT</name>
<dbReference type="InterPro" id="IPR029058">
    <property type="entry name" value="AB_hydrolase_fold"/>
</dbReference>
<feature type="signal peptide" evidence="5">
    <location>
        <begin position="1"/>
        <end position="19"/>
    </location>
</feature>
<dbReference type="Proteomes" id="UP000184368">
    <property type="component" value="Unassembled WGS sequence"/>
</dbReference>
<dbReference type="GO" id="GO:0016810">
    <property type="term" value="F:hydrolase activity, acting on carbon-nitrogen (but not peptide) bonds"/>
    <property type="evidence" value="ECO:0007669"/>
    <property type="project" value="InterPro"/>
</dbReference>
<dbReference type="Pfam" id="PF22244">
    <property type="entry name" value="GCE_fung"/>
    <property type="match status" value="1"/>
</dbReference>
<dbReference type="SUPFAM" id="SSF88713">
    <property type="entry name" value="Glycoside hydrolase/deacetylase"/>
    <property type="match status" value="1"/>
</dbReference>
<dbReference type="InterPro" id="IPR002509">
    <property type="entry name" value="NODB_dom"/>
</dbReference>
<dbReference type="Gene3D" id="3.20.20.370">
    <property type="entry name" value="Glycoside hydrolase/deacetylase"/>
    <property type="match status" value="1"/>
</dbReference>
<dbReference type="RefSeq" id="WP_083596515.1">
    <property type="nucleotide sequence ID" value="NZ_FQUO01000008.1"/>
</dbReference>
<evidence type="ECO:0000313" key="7">
    <source>
        <dbReference type="EMBL" id="SHF45290.1"/>
    </source>
</evidence>
<dbReference type="PANTHER" id="PTHR34216:SF11">
    <property type="entry name" value="CHITOOLIGOSACCHARIDE DEACETYLASE"/>
    <property type="match status" value="1"/>
</dbReference>
<dbReference type="Gene3D" id="3.40.50.1820">
    <property type="entry name" value="alpha/beta hydrolase"/>
    <property type="match status" value="1"/>
</dbReference>
<feature type="domain" description="NodB homology" evidence="6">
    <location>
        <begin position="30"/>
        <end position="248"/>
    </location>
</feature>
<gene>
    <name evidence="7" type="ORF">SAMN05444008_10869</name>
</gene>
<evidence type="ECO:0000256" key="1">
    <source>
        <dbReference type="ARBA" id="ARBA00022487"/>
    </source>
</evidence>
<dbReference type="EMBL" id="FQUO01000008">
    <property type="protein sequence ID" value="SHF45290.1"/>
    <property type="molecule type" value="Genomic_DNA"/>
</dbReference>
<evidence type="ECO:0000256" key="5">
    <source>
        <dbReference type="SAM" id="SignalP"/>
    </source>
</evidence>
<dbReference type="GO" id="GO:0005975">
    <property type="term" value="P:carbohydrate metabolic process"/>
    <property type="evidence" value="ECO:0007669"/>
    <property type="project" value="InterPro"/>
</dbReference>
<dbReference type="CDD" id="cd10967">
    <property type="entry name" value="CE4_GLA_like_6s"/>
    <property type="match status" value="1"/>
</dbReference>
<organism evidence="7 8">
    <name type="scientific">Cnuella takakiae</name>
    <dbReference type="NCBI Taxonomy" id="1302690"/>
    <lineage>
        <taxon>Bacteria</taxon>
        <taxon>Pseudomonadati</taxon>
        <taxon>Bacteroidota</taxon>
        <taxon>Chitinophagia</taxon>
        <taxon>Chitinophagales</taxon>
        <taxon>Chitinophagaceae</taxon>
        <taxon>Cnuella</taxon>
    </lineage>
</organism>
<dbReference type="STRING" id="1302690.BUE76_17605"/>
<dbReference type="Pfam" id="PF01522">
    <property type="entry name" value="Polysacc_deac_1"/>
    <property type="match status" value="1"/>
</dbReference>
<protein>
    <submittedName>
        <fullName evidence="7">Peptidoglycan/xylan/chitin deacetylase, PgdA/CDA1 family</fullName>
    </submittedName>
</protein>
<sequence>MKRFLLYSALALATLPAFSQGNGPWRGKKAAVVLTYDDAIDQHLDNALPLIDSLGLKATFYVSGFSNSMQKRLNAWKAVATKGHELGNHTMYHPCIGNTPGRSWVKPDYDLSKYTVQRIVDETRATNLLLQSMDGKTRRTFAFPCSDTHIGDSAYIQPMQGDFVAARAVRNQMHRIGEVALYDVDCFMVNNHTAEQMIAWVKEAVEKNALLVILFHGVGGGNSLDVALPEHRRFLQYLKGAENDLWIAPMVEVADFVRGYQQREAVNKATQADYNKMLAQLGIQATRRGPSGNPQAPDAANSDEAKATTYTSIPDALVLKNGKKVTSTNDWWRKRRPEIVADFDREIYGRVPANIPGVKWEVISVKDTSYGSIAAVEKQLLGHVDNSMYPQIKVDIQLTLTTPKSATKAVPVVMEYGFVWPPGFRPPAPPAGTTPPKSWQEQVLERGLAAALLIPTSYQADHGAGLTEGIIGLVNKGQPRKPDDWGTLRAWAWGASRAIDYFESDPAIDAKQVAIEGLSRYGKAALVAMAYEPRIKIGFIGSSGAGGAKILRRTFGEQVENLASSAEYHWFAGNFIKYAGPLTPNDLPVDAHELIALCAPRPVFISSGSPQVEGNWIDAKGMFLGGVHAGPVYRLLGKKDLGTAAFPAQETNLATGDIAFRQHSGGHTTGPNWPYFLDFASRYFK</sequence>
<keyword evidence="3" id="KW-0378">Hydrolase</keyword>
<keyword evidence="2 5" id="KW-0732">Signal</keyword>
<accession>A0A1M5BSB6</accession>
<dbReference type="InterPro" id="IPR054579">
    <property type="entry name" value="GCE-like_dom"/>
</dbReference>
<evidence type="ECO:0000256" key="4">
    <source>
        <dbReference type="SAM" id="MobiDB-lite"/>
    </source>
</evidence>
<keyword evidence="1" id="KW-0719">Serine esterase</keyword>
<evidence type="ECO:0000256" key="2">
    <source>
        <dbReference type="ARBA" id="ARBA00022729"/>
    </source>
</evidence>
<evidence type="ECO:0000256" key="3">
    <source>
        <dbReference type="ARBA" id="ARBA00022801"/>
    </source>
</evidence>
<dbReference type="PROSITE" id="PS51677">
    <property type="entry name" value="NODB"/>
    <property type="match status" value="1"/>
</dbReference>
<dbReference type="AlphaFoldDB" id="A0A1M5BSB6"/>
<evidence type="ECO:0000259" key="6">
    <source>
        <dbReference type="PROSITE" id="PS51677"/>
    </source>
</evidence>
<reference evidence="7 8" key="1">
    <citation type="submission" date="2016-11" db="EMBL/GenBank/DDBJ databases">
        <authorList>
            <person name="Jaros S."/>
            <person name="Januszkiewicz K."/>
            <person name="Wedrychowicz H."/>
        </authorList>
    </citation>
    <scope>NUCLEOTIDE SEQUENCE [LARGE SCALE GENOMIC DNA]</scope>
    <source>
        <strain evidence="7 8">DSM 26897</strain>
    </source>
</reference>
<feature type="chain" id="PRO_5012454542" evidence="5">
    <location>
        <begin position="20"/>
        <end position="685"/>
    </location>
</feature>
<dbReference type="PANTHER" id="PTHR34216">
    <property type="match status" value="1"/>
</dbReference>
<evidence type="ECO:0000313" key="8">
    <source>
        <dbReference type="Proteomes" id="UP000184368"/>
    </source>
</evidence>
<feature type="region of interest" description="Disordered" evidence="4">
    <location>
        <begin position="286"/>
        <end position="305"/>
    </location>
</feature>
<dbReference type="InterPro" id="IPR051398">
    <property type="entry name" value="Polysacch_Deacetylase"/>
</dbReference>
<proteinExistence type="predicted"/>
<dbReference type="OrthoDB" id="9809261at2"/>
<dbReference type="GO" id="GO:0052689">
    <property type="term" value="F:carboxylic ester hydrolase activity"/>
    <property type="evidence" value="ECO:0007669"/>
    <property type="project" value="UniProtKB-KW"/>
</dbReference>
<dbReference type="SUPFAM" id="SSF53474">
    <property type="entry name" value="alpha/beta-Hydrolases"/>
    <property type="match status" value="1"/>
</dbReference>